<accession>A0A1B6VJR3</accession>
<proteinExistence type="predicted"/>
<dbReference type="PATRIC" id="fig|38307.3.peg.2121"/>
<reference evidence="2 3" key="1">
    <citation type="submission" date="2016-03" db="EMBL/GenBank/DDBJ databases">
        <title>Draft genome sequence of Gluconobacter cerinus strain CECT 9110.</title>
        <authorList>
            <person name="Sainz F."/>
            <person name="Mas A."/>
            <person name="Torija M.J."/>
        </authorList>
    </citation>
    <scope>NUCLEOTIDE SEQUENCE [LARGE SCALE GENOMIC DNA]</scope>
    <source>
        <strain evidence="2 3">CECT 9110</strain>
    </source>
</reference>
<dbReference type="InterPro" id="IPR002725">
    <property type="entry name" value="YgjP-like_metallopeptidase"/>
</dbReference>
<dbReference type="GO" id="GO:0016787">
    <property type="term" value="F:hydrolase activity"/>
    <property type="evidence" value="ECO:0007669"/>
    <property type="project" value="UniProtKB-KW"/>
</dbReference>
<dbReference type="PANTHER" id="PTHR30399:SF1">
    <property type="entry name" value="UTP PYROPHOSPHATASE"/>
    <property type="match status" value="1"/>
</dbReference>
<gene>
    <name evidence="2" type="ORF">A0123_02052</name>
</gene>
<dbReference type="EMBL" id="LUTU01000008">
    <property type="protein sequence ID" value="OAJ67452.1"/>
    <property type="molecule type" value="Genomic_DNA"/>
</dbReference>
<organism evidence="2 3">
    <name type="scientific">Gluconobacter cerinus</name>
    <dbReference type="NCBI Taxonomy" id="38307"/>
    <lineage>
        <taxon>Bacteria</taxon>
        <taxon>Pseudomonadati</taxon>
        <taxon>Pseudomonadota</taxon>
        <taxon>Alphaproteobacteria</taxon>
        <taxon>Acetobacterales</taxon>
        <taxon>Acetobacteraceae</taxon>
        <taxon>Gluconobacter</taxon>
    </lineage>
</organism>
<dbReference type="Proteomes" id="UP000077786">
    <property type="component" value="Unassembled WGS sequence"/>
</dbReference>
<dbReference type="AlphaFoldDB" id="A0A1B6VJR3"/>
<sequence length="241" mass="27286">MHPRAFLESAPANPMLPPTVPLVWRRSPRARRMTLRIDAQDGSVVVTMPERISQRQGLAFVHQHMDWITSSLAALPEKRVLANGHEVMIEGSPVPILHEPDARRGTWLDSDGLHVSGDAAHTERRVKDFLHSLAKEHLSKAVALHSKRMGLVPSRVDLREVRSRWGSCTRKGRIMLSWRLVMTPPEIRDYVVIHELAHLQHFDHSAAFWGLVDRFCTNGRTGRLAAERWLSQNGIALLRAA</sequence>
<evidence type="ECO:0000313" key="3">
    <source>
        <dbReference type="Proteomes" id="UP000077786"/>
    </source>
</evidence>
<dbReference type="Pfam" id="PF01863">
    <property type="entry name" value="YgjP-like"/>
    <property type="match status" value="1"/>
</dbReference>
<dbReference type="InterPro" id="IPR053136">
    <property type="entry name" value="UTP_pyrophosphatase-like"/>
</dbReference>
<comment type="caution">
    <text evidence="2">The sequence shown here is derived from an EMBL/GenBank/DDBJ whole genome shotgun (WGS) entry which is preliminary data.</text>
</comment>
<evidence type="ECO:0000259" key="1">
    <source>
        <dbReference type="Pfam" id="PF01863"/>
    </source>
</evidence>
<evidence type="ECO:0000313" key="2">
    <source>
        <dbReference type="EMBL" id="OAJ67452.1"/>
    </source>
</evidence>
<name>A0A1B6VJR3_9PROT</name>
<dbReference type="Gene3D" id="3.30.2010.10">
    <property type="entry name" value="Metalloproteases ('zincins'), catalytic domain"/>
    <property type="match status" value="1"/>
</dbReference>
<dbReference type="PANTHER" id="PTHR30399">
    <property type="entry name" value="UNCHARACTERIZED PROTEIN YGJP"/>
    <property type="match status" value="1"/>
</dbReference>
<dbReference type="CDD" id="cd07344">
    <property type="entry name" value="M48_yhfN_like"/>
    <property type="match status" value="1"/>
</dbReference>
<keyword evidence="2" id="KW-0378">Hydrolase</keyword>
<feature type="domain" description="YgjP-like metallopeptidase" evidence="1">
    <location>
        <begin position="32"/>
        <end position="219"/>
    </location>
</feature>
<protein>
    <submittedName>
        <fullName evidence="2">Metal-dependent hydrolase</fullName>
    </submittedName>
</protein>